<organism evidence="2 3">
    <name type="scientific">Eumeta variegata</name>
    <name type="common">Bagworm moth</name>
    <name type="synonym">Eumeta japonica</name>
    <dbReference type="NCBI Taxonomy" id="151549"/>
    <lineage>
        <taxon>Eukaryota</taxon>
        <taxon>Metazoa</taxon>
        <taxon>Ecdysozoa</taxon>
        <taxon>Arthropoda</taxon>
        <taxon>Hexapoda</taxon>
        <taxon>Insecta</taxon>
        <taxon>Pterygota</taxon>
        <taxon>Neoptera</taxon>
        <taxon>Endopterygota</taxon>
        <taxon>Lepidoptera</taxon>
        <taxon>Glossata</taxon>
        <taxon>Ditrysia</taxon>
        <taxon>Tineoidea</taxon>
        <taxon>Psychidae</taxon>
        <taxon>Oiketicinae</taxon>
        <taxon>Eumeta</taxon>
    </lineage>
</organism>
<evidence type="ECO:0000313" key="3">
    <source>
        <dbReference type="Proteomes" id="UP000299102"/>
    </source>
</evidence>
<protein>
    <submittedName>
        <fullName evidence="2">Uncharacterized protein</fullName>
    </submittedName>
</protein>
<accession>A0A4C1UMM9</accession>
<keyword evidence="3" id="KW-1185">Reference proteome</keyword>
<comment type="caution">
    <text evidence="2">The sequence shown here is derived from an EMBL/GenBank/DDBJ whole genome shotgun (WGS) entry which is preliminary data.</text>
</comment>
<dbReference type="EMBL" id="BGZK01000191">
    <property type="protein sequence ID" value="GBP27246.1"/>
    <property type="molecule type" value="Genomic_DNA"/>
</dbReference>
<reference evidence="2 3" key="1">
    <citation type="journal article" date="2019" name="Commun. Biol.">
        <title>The bagworm genome reveals a unique fibroin gene that provides high tensile strength.</title>
        <authorList>
            <person name="Kono N."/>
            <person name="Nakamura H."/>
            <person name="Ohtoshi R."/>
            <person name="Tomita M."/>
            <person name="Numata K."/>
            <person name="Arakawa K."/>
        </authorList>
    </citation>
    <scope>NUCLEOTIDE SEQUENCE [LARGE SCALE GENOMIC DNA]</scope>
</reference>
<evidence type="ECO:0000256" key="1">
    <source>
        <dbReference type="SAM" id="MobiDB-lite"/>
    </source>
</evidence>
<gene>
    <name evidence="2" type="ORF">EVAR_77260_1</name>
</gene>
<dbReference type="Proteomes" id="UP000299102">
    <property type="component" value="Unassembled WGS sequence"/>
</dbReference>
<dbReference type="AlphaFoldDB" id="A0A4C1UMM9"/>
<feature type="region of interest" description="Disordered" evidence="1">
    <location>
        <begin position="1"/>
        <end position="81"/>
    </location>
</feature>
<name>A0A4C1UMM9_EUMVA</name>
<feature type="compositionally biased region" description="Basic and acidic residues" evidence="1">
    <location>
        <begin position="60"/>
        <end position="81"/>
    </location>
</feature>
<proteinExistence type="predicted"/>
<sequence length="81" mass="9036">MGSVPRTKSVPAAKRSKQVCEPPECRWSSPPMDIRNRSALPLRCSSVGIGYNMENGGRGSMERKRHDEEGVDHRNSHSTDK</sequence>
<evidence type="ECO:0000313" key="2">
    <source>
        <dbReference type="EMBL" id="GBP27246.1"/>
    </source>
</evidence>